<keyword evidence="4" id="KW-0560">Oxidoreductase</keyword>
<organism evidence="6 7">
    <name type="scientific">Aquicella siphonis</name>
    <dbReference type="NCBI Taxonomy" id="254247"/>
    <lineage>
        <taxon>Bacteria</taxon>
        <taxon>Pseudomonadati</taxon>
        <taxon>Pseudomonadota</taxon>
        <taxon>Gammaproteobacteria</taxon>
        <taxon>Legionellales</taxon>
        <taxon>Coxiellaceae</taxon>
        <taxon>Aquicella</taxon>
    </lineage>
</organism>
<dbReference type="Pfam" id="PF00106">
    <property type="entry name" value="adh_short"/>
    <property type="match status" value="1"/>
</dbReference>
<dbReference type="InterPro" id="IPR002347">
    <property type="entry name" value="SDR_fam"/>
</dbReference>
<keyword evidence="7" id="KW-1185">Reference proteome</keyword>
<dbReference type="PRINTS" id="PR00081">
    <property type="entry name" value="GDHRDH"/>
</dbReference>
<proteinExistence type="inferred from homology"/>
<dbReference type="Proteomes" id="UP000324194">
    <property type="component" value="Chromosome 1"/>
</dbReference>
<gene>
    <name evidence="6" type="primary">gdhIV_1</name>
    <name evidence="6" type="ORF">AQUSIP_13960</name>
</gene>
<comment type="subcellular location">
    <subcellularLocation>
        <location evidence="1">Peroxisome</location>
    </subcellularLocation>
</comment>
<dbReference type="AlphaFoldDB" id="A0A5E4PIB3"/>
<dbReference type="KEGG" id="asip:AQUSIP_13960"/>
<keyword evidence="5" id="KW-0576">Peroxisome</keyword>
<dbReference type="Gene3D" id="3.40.50.720">
    <property type="entry name" value="NAD(P)-binding Rossmann-like Domain"/>
    <property type="match status" value="1"/>
</dbReference>
<evidence type="ECO:0000256" key="1">
    <source>
        <dbReference type="ARBA" id="ARBA00004275"/>
    </source>
</evidence>
<dbReference type="InterPro" id="IPR036291">
    <property type="entry name" value="NAD(P)-bd_dom_sf"/>
</dbReference>
<dbReference type="PANTHER" id="PTHR42808:SF3">
    <property type="entry name" value="HYDROXYSTEROID DEHYDROGENASE-LIKE PROTEIN 2"/>
    <property type="match status" value="1"/>
</dbReference>
<dbReference type="SUPFAM" id="SSF51735">
    <property type="entry name" value="NAD(P)-binding Rossmann-fold domains"/>
    <property type="match status" value="1"/>
</dbReference>
<reference evidence="6 7" key="1">
    <citation type="submission" date="2019-08" db="EMBL/GenBank/DDBJ databases">
        <authorList>
            <person name="Guy L."/>
        </authorList>
    </citation>
    <scope>NUCLEOTIDE SEQUENCE [LARGE SCALE GENOMIC DNA]</scope>
    <source>
        <strain evidence="6 7">SGT-108</strain>
    </source>
</reference>
<evidence type="ECO:0000256" key="3">
    <source>
        <dbReference type="ARBA" id="ARBA00022857"/>
    </source>
</evidence>
<accession>A0A5E4PIB3</accession>
<evidence type="ECO:0000256" key="4">
    <source>
        <dbReference type="ARBA" id="ARBA00023002"/>
    </source>
</evidence>
<dbReference type="InterPro" id="IPR051935">
    <property type="entry name" value="HSDL2"/>
</dbReference>
<sequence length="275" mass="30019">MDKSLKNKVIFITGASRGIGREIALRCARDGAKIVIAAKSAEPHPTLEGTIFSVAEEVEKAGGKALPLAVDVREEAAVSNAVAKAVDVFGGIDILVNNASAINLGSTSDISMKRFDLIFSVNVRATFMCSKLCIPHLKKSSNPHILNLSPPLSMNPKWFKKHVAYTMSKYGMSMCTLGMAEEFKKDGIAVNSLWPKTLIATAAIAVNISRLLYHASRKPLIVADAAYEIITTDSRALTGNFFIDETILRQRGVTDFKQYSMHRFIPVIKDIFVDS</sequence>
<evidence type="ECO:0000313" key="7">
    <source>
        <dbReference type="Proteomes" id="UP000324194"/>
    </source>
</evidence>
<name>A0A5E4PIB3_9COXI</name>
<dbReference type="PANTHER" id="PTHR42808">
    <property type="entry name" value="HYDROXYSTEROID DEHYDROGENASE-LIKE PROTEIN 2"/>
    <property type="match status" value="1"/>
</dbReference>
<dbReference type="FunFam" id="3.40.50.720:FF:000301">
    <property type="entry name" value="Hydroxysteroid dehydrogenase like 2"/>
    <property type="match status" value="1"/>
</dbReference>
<evidence type="ECO:0000256" key="2">
    <source>
        <dbReference type="ARBA" id="ARBA00006484"/>
    </source>
</evidence>
<dbReference type="OrthoDB" id="9810935at2"/>
<dbReference type="RefSeq" id="WP_148339342.1">
    <property type="nucleotide sequence ID" value="NZ_LR699119.1"/>
</dbReference>
<keyword evidence="3" id="KW-0521">NADP</keyword>
<dbReference type="NCBIfam" id="NF006133">
    <property type="entry name" value="PRK08278.1"/>
    <property type="match status" value="1"/>
</dbReference>
<evidence type="ECO:0000256" key="5">
    <source>
        <dbReference type="ARBA" id="ARBA00023140"/>
    </source>
</evidence>
<protein>
    <submittedName>
        <fullName evidence="6">Glucose 1-dehydrogenase 4</fullName>
    </submittedName>
</protein>
<dbReference type="GO" id="GO:0016491">
    <property type="term" value="F:oxidoreductase activity"/>
    <property type="evidence" value="ECO:0007669"/>
    <property type="project" value="UniProtKB-KW"/>
</dbReference>
<comment type="similarity">
    <text evidence="2">Belongs to the short-chain dehydrogenases/reductases (SDR) family.</text>
</comment>
<dbReference type="EMBL" id="LR699119">
    <property type="protein sequence ID" value="VVC76091.1"/>
    <property type="molecule type" value="Genomic_DNA"/>
</dbReference>
<evidence type="ECO:0000313" key="6">
    <source>
        <dbReference type="EMBL" id="VVC76091.1"/>
    </source>
</evidence>